<dbReference type="RefSeq" id="WP_263741247.1">
    <property type="nucleotide sequence ID" value="NZ_JAOWKZ010000004.1"/>
</dbReference>
<keyword evidence="3" id="KW-1185">Reference proteome</keyword>
<evidence type="ECO:0000313" key="2">
    <source>
        <dbReference type="EMBL" id="MCV2873992.1"/>
    </source>
</evidence>
<name>A0ABT2ZS67_9RHOB</name>
<organism evidence="2 3">
    <name type="scientific">Albidovulum litorale</name>
    <dbReference type="NCBI Taxonomy" id="2984134"/>
    <lineage>
        <taxon>Bacteria</taxon>
        <taxon>Pseudomonadati</taxon>
        <taxon>Pseudomonadota</taxon>
        <taxon>Alphaproteobacteria</taxon>
        <taxon>Rhodobacterales</taxon>
        <taxon>Paracoccaceae</taxon>
        <taxon>Albidovulum</taxon>
    </lineage>
</organism>
<protein>
    <submittedName>
        <fullName evidence="2">Uncharacterized protein</fullName>
    </submittedName>
</protein>
<reference evidence="2 3" key="1">
    <citation type="submission" date="2022-10" db="EMBL/GenBank/DDBJ databases">
        <title>Defluviimonas sp. nov., isolated from ocean surface sediments.</title>
        <authorList>
            <person name="He W."/>
            <person name="Wang L."/>
            <person name="Zhang D.-F."/>
        </authorList>
    </citation>
    <scope>NUCLEOTIDE SEQUENCE [LARGE SCALE GENOMIC DNA]</scope>
    <source>
        <strain evidence="2 3">WL0050</strain>
    </source>
</reference>
<dbReference type="EMBL" id="JAOWKZ010000004">
    <property type="protein sequence ID" value="MCV2873992.1"/>
    <property type="molecule type" value="Genomic_DNA"/>
</dbReference>
<accession>A0ABT2ZS67</accession>
<proteinExistence type="predicted"/>
<gene>
    <name evidence="2" type="ORF">OEZ71_16980</name>
</gene>
<sequence length="64" mass="7403">MSRHIVDRRKSPEGGRLKNFVEVEKTHGEEGSHPAAKALHERPVERNNSAKLREYFRIERGHTA</sequence>
<evidence type="ECO:0000313" key="3">
    <source>
        <dbReference type="Proteomes" id="UP001652564"/>
    </source>
</evidence>
<dbReference type="Proteomes" id="UP001652564">
    <property type="component" value="Unassembled WGS sequence"/>
</dbReference>
<feature type="compositionally biased region" description="Basic and acidic residues" evidence="1">
    <location>
        <begin position="25"/>
        <end position="45"/>
    </location>
</feature>
<feature type="region of interest" description="Disordered" evidence="1">
    <location>
        <begin position="25"/>
        <end position="46"/>
    </location>
</feature>
<evidence type="ECO:0000256" key="1">
    <source>
        <dbReference type="SAM" id="MobiDB-lite"/>
    </source>
</evidence>
<comment type="caution">
    <text evidence="2">The sequence shown here is derived from an EMBL/GenBank/DDBJ whole genome shotgun (WGS) entry which is preliminary data.</text>
</comment>